<dbReference type="AlphaFoldDB" id="A0A379LLS6"/>
<keyword evidence="1" id="KW-0472">Membrane</keyword>
<organism evidence="2 3">
    <name type="scientific">Psychrobacter phenylpyruvicus</name>
    <dbReference type="NCBI Taxonomy" id="29432"/>
    <lineage>
        <taxon>Bacteria</taxon>
        <taxon>Pseudomonadati</taxon>
        <taxon>Pseudomonadota</taxon>
        <taxon>Gammaproteobacteria</taxon>
        <taxon>Moraxellales</taxon>
        <taxon>Moraxellaceae</taxon>
        <taxon>Psychrobacter</taxon>
    </lineage>
</organism>
<keyword evidence="3" id="KW-1185">Reference proteome</keyword>
<dbReference type="STRING" id="1123034.GCA_000685805_00194"/>
<evidence type="ECO:0000256" key="1">
    <source>
        <dbReference type="SAM" id="Phobius"/>
    </source>
</evidence>
<evidence type="ECO:0000313" key="3">
    <source>
        <dbReference type="Proteomes" id="UP000254123"/>
    </source>
</evidence>
<reference evidence="2 3" key="1">
    <citation type="submission" date="2018-06" db="EMBL/GenBank/DDBJ databases">
        <authorList>
            <consortium name="Pathogen Informatics"/>
            <person name="Doyle S."/>
        </authorList>
    </citation>
    <scope>NUCLEOTIDE SEQUENCE [LARGE SCALE GENOMIC DNA]</scope>
    <source>
        <strain evidence="2 3">NCTC10526</strain>
    </source>
</reference>
<name>A0A379LLS6_9GAMM</name>
<protein>
    <submittedName>
        <fullName evidence="2">Uncharacterized protein</fullName>
    </submittedName>
</protein>
<sequence length="227" mass="25714">MSIVHGVNKNHYVNQALAKTAVLISVMALSVSALATVGGGQRIEILGYDKAEQKVFVLRHYDDGRGRLPQLYYYDLSNKNPEKLVEVRSLYINPKTKKYDEFEDSGGRFSKELKQIKNRVVALKPTYTQVRVQVESLRQQKKSNLQSWLGEIGQGTEYQFNYKLHADEAKYSSPVHSATAYSVCLTSDNVIYKVPNQPYALSTVKYKGTLMEGGYDYQDAVLLQQTK</sequence>
<accession>A0A379LLS6</accession>
<dbReference type="Proteomes" id="UP000254123">
    <property type="component" value="Unassembled WGS sequence"/>
</dbReference>
<keyword evidence="1" id="KW-1133">Transmembrane helix</keyword>
<dbReference type="EMBL" id="UGVC01000001">
    <property type="protein sequence ID" value="SUD91530.1"/>
    <property type="molecule type" value="Genomic_DNA"/>
</dbReference>
<gene>
    <name evidence="2" type="ORF">NCTC10526_01893</name>
</gene>
<feature type="transmembrane region" description="Helical" evidence="1">
    <location>
        <begin position="20"/>
        <end position="40"/>
    </location>
</feature>
<proteinExistence type="predicted"/>
<keyword evidence="1" id="KW-0812">Transmembrane</keyword>
<dbReference type="RefSeq" id="WP_051584288.1">
    <property type="nucleotide sequence ID" value="NZ_CAJHAQ010000001.1"/>
</dbReference>
<evidence type="ECO:0000313" key="2">
    <source>
        <dbReference type="EMBL" id="SUD91530.1"/>
    </source>
</evidence>